<evidence type="ECO:0000313" key="2">
    <source>
        <dbReference type="EMBL" id="KAL2069231.1"/>
    </source>
</evidence>
<protein>
    <submittedName>
        <fullName evidence="2">Uncharacterized protein</fullName>
    </submittedName>
</protein>
<evidence type="ECO:0000256" key="1">
    <source>
        <dbReference type="SAM" id="MobiDB-lite"/>
    </source>
</evidence>
<evidence type="ECO:0000313" key="3">
    <source>
        <dbReference type="Proteomes" id="UP001595075"/>
    </source>
</evidence>
<reference evidence="2 3" key="1">
    <citation type="journal article" date="2024" name="Commun. Biol.">
        <title>Comparative genomic analysis of thermophilic fungi reveals convergent evolutionary adaptations and gene losses.</title>
        <authorList>
            <person name="Steindorff A.S."/>
            <person name="Aguilar-Pontes M.V."/>
            <person name="Robinson A.J."/>
            <person name="Andreopoulos B."/>
            <person name="LaButti K."/>
            <person name="Kuo A."/>
            <person name="Mondo S."/>
            <person name="Riley R."/>
            <person name="Otillar R."/>
            <person name="Haridas S."/>
            <person name="Lipzen A."/>
            <person name="Grimwood J."/>
            <person name="Schmutz J."/>
            <person name="Clum A."/>
            <person name="Reid I.D."/>
            <person name="Moisan M.C."/>
            <person name="Butler G."/>
            <person name="Nguyen T.T.M."/>
            <person name="Dewar K."/>
            <person name="Conant G."/>
            <person name="Drula E."/>
            <person name="Henrissat B."/>
            <person name="Hansel C."/>
            <person name="Singer S."/>
            <person name="Hutchinson M.I."/>
            <person name="de Vries R.P."/>
            <person name="Natvig D.O."/>
            <person name="Powell A.J."/>
            <person name="Tsang A."/>
            <person name="Grigoriev I.V."/>
        </authorList>
    </citation>
    <scope>NUCLEOTIDE SEQUENCE [LARGE SCALE GENOMIC DNA]</scope>
    <source>
        <strain evidence="2 3">CBS 494.80</strain>
    </source>
</reference>
<dbReference type="Proteomes" id="UP001595075">
    <property type="component" value="Unassembled WGS sequence"/>
</dbReference>
<accession>A0ABR4CIB3</accession>
<proteinExistence type="predicted"/>
<comment type="caution">
    <text evidence="2">The sequence shown here is derived from an EMBL/GenBank/DDBJ whole genome shotgun (WGS) entry which is preliminary data.</text>
</comment>
<keyword evidence="3" id="KW-1185">Reference proteome</keyword>
<dbReference type="EMBL" id="JAZHXI010000008">
    <property type="protein sequence ID" value="KAL2069231.1"/>
    <property type="molecule type" value="Genomic_DNA"/>
</dbReference>
<name>A0ABR4CIB3_9HELO</name>
<organism evidence="2 3">
    <name type="scientific">Oculimacula yallundae</name>
    <dbReference type="NCBI Taxonomy" id="86028"/>
    <lineage>
        <taxon>Eukaryota</taxon>
        <taxon>Fungi</taxon>
        <taxon>Dikarya</taxon>
        <taxon>Ascomycota</taxon>
        <taxon>Pezizomycotina</taxon>
        <taxon>Leotiomycetes</taxon>
        <taxon>Helotiales</taxon>
        <taxon>Ploettnerulaceae</taxon>
        <taxon>Oculimacula</taxon>
    </lineage>
</organism>
<sequence length="353" mass="41368">MMAPSASRLTFRNRQANTQPVKYLPIDLPPAIHTSLDFFPPKLQTLKDNLKATRQNMHDLEIQDAEIRHQLAQAWDSLPHSRGPYHDRHKELATSHREWYHDLRSLYRQRIQNLEKEIAKETNYTTWRSWSQIELLLRWKSGQMDYSIFKDSTASQLVRASFELEAGLELPDEKVIKLVSAQVAAGWYKTPIESRDWLPRKPELGYVDRDFPGEDGVSTGSVYVEGYKLRNTFVPGSEFVDPREEARFHASRKGDHWIYERGAKPDEWYRFNERPVYTTDGENGKEFYEEPSNTKTPHSKRPWADRYPRKSYSEIELENLATKANTPVKPKKWVNITAGRISTRRIIAEEYVD</sequence>
<feature type="region of interest" description="Disordered" evidence="1">
    <location>
        <begin position="281"/>
        <end position="305"/>
    </location>
</feature>
<gene>
    <name evidence="2" type="ORF">VTL71DRAFT_15569</name>
</gene>